<dbReference type="SMART" id="SM00220">
    <property type="entry name" value="S_TKc"/>
    <property type="match status" value="1"/>
</dbReference>
<dbReference type="InterPro" id="IPR000719">
    <property type="entry name" value="Prot_kinase_dom"/>
</dbReference>
<dbReference type="GO" id="GO:0004672">
    <property type="term" value="F:protein kinase activity"/>
    <property type="evidence" value="ECO:0007669"/>
    <property type="project" value="InterPro"/>
</dbReference>
<dbReference type="Pfam" id="PF00069">
    <property type="entry name" value="Pkinase"/>
    <property type="match status" value="1"/>
</dbReference>
<dbReference type="Proteomes" id="UP000054481">
    <property type="component" value="Unassembled WGS sequence"/>
</dbReference>
<dbReference type="GO" id="GO:0005524">
    <property type="term" value="F:ATP binding"/>
    <property type="evidence" value="ECO:0007669"/>
    <property type="project" value="InterPro"/>
</dbReference>
<dbReference type="InterPro" id="IPR011009">
    <property type="entry name" value="Kinase-like_dom_sf"/>
</dbReference>
<keyword evidence="3" id="KW-1185">Reference proteome</keyword>
<feature type="domain" description="Protein kinase" evidence="1">
    <location>
        <begin position="24"/>
        <end position="292"/>
    </location>
</feature>
<organism evidence="2 3">
    <name type="scientific">Hirsutella minnesotensis 3608</name>
    <dbReference type="NCBI Taxonomy" id="1043627"/>
    <lineage>
        <taxon>Eukaryota</taxon>
        <taxon>Fungi</taxon>
        <taxon>Dikarya</taxon>
        <taxon>Ascomycota</taxon>
        <taxon>Pezizomycotina</taxon>
        <taxon>Sordariomycetes</taxon>
        <taxon>Hypocreomycetidae</taxon>
        <taxon>Hypocreales</taxon>
        <taxon>Ophiocordycipitaceae</taxon>
        <taxon>Hirsutella</taxon>
    </lineage>
</organism>
<dbReference type="GO" id="GO:0007165">
    <property type="term" value="P:signal transduction"/>
    <property type="evidence" value="ECO:0007669"/>
    <property type="project" value="TreeGrafter"/>
</dbReference>
<evidence type="ECO:0000259" key="1">
    <source>
        <dbReference type="PROSITE" id="PS50011"/>
    </source>
</evidence>
<dbReference type="PANTHER" id="PTHR23257">
    <property type="entry name" value="SERINE-THREONINE PROTEIN KINASE"/>
    <property type="match status" value="1"/>
</dbReference>
<dbReference type="AlphaFoldDB" id="A0A0F7ZLE2"/>
<dbReference type="Gene3D" id="1.10.510.10">
    <property type="entry name" value="Transferase(Phosphotransferase) domain 1"/>
    <property type="match status" value="1"/>
</dbReference>
<proteinExistence type="predicted"/>
<name>A0A0F7ZLE2_9HYPO</name>
<protein>
    <recommendedName>
        <fullName evidence="1">Protein kinase domain-containing protein</fullName>
    </recommendedName>
</protein>
<gene>
    <name evidence="2" type="ORF">HIM_04388</name>
</gene>
<evidence type="ECO:0000313" key="2">
    <source>
        <dbReference type="EMBL" id="KJZ76306.1"/>
    </source>
</evidence>
<dbReference type="PROSITE" id="PS50011">
    <property type="entry name" value="PROTEIN_KINASE_DOM"/>
    <property type="match status" value="1"/>
</dbReference>
<evidence type="ECO:0000313" key="3">
    <source>
        <dbReference type="Proteomes" id="UP000054481"/>
    </source>
</evidence>
<accession>A0A0F7ZLE2</accession>
<dbReference type="EMBL" id="KQ030512">
    <property type="protein sequence ID" value="KJZ76306.1"/>
    <property type="molecule type" value="Genomic_DNA"/>
</dbReference>
<dbReference type="SUPFAM" id="SSF56112">
    <property type="entry name" value="Protein kinase-like (PK-like)"/>
    <property type="match status" value="1"/>
</dbReference>
<reference evidence="2 3" key="1">
    <citation type="journal article" date="2014" name="Genome Biol. Evol.">
        <title>Comparative genomics and transcriptomics analyses reveal divergent lifestyle features of nematode endoparasitic fungus Hirsutella minnesotensis.</title>
        <authorList>
            <person name="Lai Y."/>
            <person name="Liu K."/>
            <person name="Zhang X."/>
            <person name="Zhang X."/>
            <person name="Li K."/>
            <person name="Wang N."/>
            <person name="Shu C."/>
            <person name="Wu Y."/>
            <person name="Wang C."/>
            <person name="Bushley K.E."/>
            <person name="Xiang M."/>
            <person name="Liu X."/>
        </authorList>
    </citation>
    <scope>NUCLEOTIDE SEQUENCE [LARGE SCALE GENOMIC DNA]</scope>
    <source>
        <strain evidence="2 3">3608</strain>
    </source>
</reference>
<dbReference type="InterPro" id="IPR050167">
    <property type="entry name" value="Ser_Thr_protein_kinase"/>
</dbReference>
<sequence length="343" mass="38556">MALDVPAATVPPTNLSITIKLQLQHGLELIGVGSAGQVYNVDHHIVFKSGRIFKPLGSSASKRDAWFFASESIFHFNLMRNERHVLQMLERWPHPNLVQVIDVGRAEGIYLRKYRSLKEAGLVSQSVRISWYQDILRGLLHLHGLGIAHADLRADNVLLDGLGRAILCDFSASRPFNKPNPAHLNSDSQIPINGLSELVSSATDMFAMATLIFHLETGHRPCLSVGSDRTLVLPDISTGNRGLDSTIRKAWIGEFDLTIDMLNHVEGLQMEIPQHSRPSFDSPSKVLLQERVRLWRADREAKYGCVLTALPAEAQLKAWADHYSWDLNEDYWFQDYKTPGKCF</sequence>
<dbReference type="OrthoDB" id="1668230at2759"/>
<dbReference type="GO" id="GO:0005737">
    <property type="term" value="C:cytoplasm"/>
    <property type="evidence" value="ECO:0007669"/>
    <property type="project" value="TreeGrafter"/>
</dbReference>